<dbReference type="STRING" id="1777140.AWB79_05728"/>
<gene>
    <name evidence="2" type="ORF">AWB79_05728</name>
</gene>
<comment type="caution">
    <text evidence="2">The sequence shown here is derived from an EMBL/GenBank/DDBJ whole genome shotgun (WGS) entry which is preliminary data.</text>
</comment>
<evidence type="ECO:0000313" key="3">
    <source>
        <dbReference type="Proteomes" id="UP000054851"/>
    </source>
</evidence>
<feature type="domain" description="Cache 3/Cache 2 fusion" evidence="1">
    <location>
        <begin position="38"/>
        <end position="179"/>
    </location>
</feature>
<dbReference type="InterPro" id="IPR029151">
    <property type="entry name" value="Sensor-like_sf"/>
</dbReference>
<accession>A0A158CPB8</accession>
<name>A0A158CPB8_9BURK</name>
<dbReference type="InterPro" id="IPR033462">
    <property type="entry name" value="Cache_3-Cache_2"/>
</dbReference>
<dbReference type="Pfam" id="PF17201">
    <property type="entry name" value="Cache_3-Cache_2"/>
    <property type="match status" value="1"/>
</dbReference>
<dbReference type="AlphaFoldDB" id="A0A158CPB8"/>
<protein>
    <submittedName>
        <fullName evidence="2">Methyl-accepting chemotaxis protein</fullName>
    </submittedName>
</protein>
<evidence type="ECO:0000313" key="2">
    <source>
        <dbReference type="EMBL" id="SAK84168.1"/>
    </source>
</evidence>
<keyword evidence="3" id="KW-1185">Reference proteome</keyword>
<dbReference type="RefSeq" id="WP_061170812.1">
    <property type="nucleotide sequence ID" value="NZ_FCOA02000026.1"/>
</dbReference>
<dbReference type="Proteomes" id="UP000054851">
    <property type="component" value="Unassembled WGS sequence"/>
</dbReference>
<organism evidence="2 3">
    <name type="scientific">Caballeronia hypogeia</name>
    <dbReference type="NCBI Taxonomy" id="1777140"/>
    <lineage>
        <taxon>Bacteria</taxon>
        <taxon>Pseudomonadati</taxon>
        <taxon>Pseudomonadota</taxon>
        <taxon>Betaproteobacteria</taxon>
        <taxon>Burkholderiales</taxon>
        <taxon>Burkholderiaceae</taxon>
        <taxon>Caballeronia</taxon>
    </lineage>
</organism>
<dbReference type="EMBL" id="FCOA02000026">
    <property type="protein sequence ID" value="SAK84168.1"/>
    <property type="molecule type" value="Genomic_DNA"/>
</dbReference>
<proteinExistence type="predicted"/>
<sequence length="181" mass="19060">MENRTSGSFLFRIILMALCLIGTSVFLFPTSSRAQSPESVKQAMALLKSKTAELGGPVVKGEDSVAGKQVPALYFGGTKMNNNFAVVDEVKQAMGGTASLFVKSGDDFVRVATNVQKADGSRAIGTVLDPKGKAIAAIRSGSAYYGDADILGKPYVTGYDPIRDSSGTVIGIYYVGYPKAQ</sequence>
<evidence type="ECO:0000259" key="1">
    <source>
        <dbReference type="Pfam" id="PF17201"/>
    </source>
</evidence>
<reference evidence="2" key="1">
    <citation type="submission" date="2016-01" db="EMBL/GenBank/DDBJ databases">
        <authorList>
            <person name="Peeters C."/>
        </authorList>
    </citation>
    <scope>NUCLEOTIDE SEQUENCE</scope>
    <source>
        <strain evidence="2">LMG 29322</strain>
    </source>
</reference>
<dbReference type="SUPFAM" id="SSF103190">
    <property type="entry name" value="Sensory domain-like"/>
    <property type="match status" value="1"/>
</dbReference>